<sequence length="97" mass="11493">MRWLDVVEIALKWPEVAEDISYGEPSLKVRKRLLTRTRIEDDTIVFLDVPSEEREMLIEASPQTFFVEDHYRDYDIVLARLDAISPSEAEALLERRW</sequence>
<dbReference type="Pfam" id="PF04237">
    <property type="entry name" value="YjbR"/>
    <property type="match status" value="1"/>
</dbReference>
<evidence type="ECO:0000313" key="1">
    <source>
        <dbReference type="EMBL" id="SFI55803.1"/>
    </source>
</evidence>
<gene>
    <name evidence="1" type="ORF">SAMN04488095_1223</name>
</gene>
<dbReference type="AlphaFoldDB" id="A0A1I3J6J2"/>
<accession>A0A1I3J6J2</accession>
<evidence type="ECO:0008006" key="3">
    <source>
        <dbReference type="Google" id="ProtNLM"/>
    </source>
</evidence>
<protein>
    <recommendedName>
        <fullName evidence="3">YjbR protein</fullName>
    </recommendedName>
</protein>
<reference evidence="1 2" key="1">
    <citation type="submission" date="2016-10" db="EMBL/GenBank/DDBJ databases">
        <authorList>
            <person name="de Groot N.N."/>
        </authorList>
    </citation>
    <scope>NUCLEOTIDE SEQUENCE [LARGE SCALE GENOMIC DNA]</scope>
    <source>
        <strain evidence="1 2">DSM 19073</strain>
    </source>
</reference>
<evidence type="ECO:0000313" key="2">
    <source>
        <dbReference type="Proteomes" id="UP000199110"/>
    </source>
</evidence>
<dbReference type="OrthoDB" id="954305at2"/>
<proteinExistence type="predicted"/>
<dbReference type="RefSeq" id="WP_092778056.1">
    <property type="nucleotide sequence ID" value="NZ_FORA01000001.1"/>
</dbReference>
<keyword evidence="2" id="KW-1185">Reference proteome</keyword>
<organism evidence="1 2">
    <name type="scientific">Jannaschia pohangensis</name>
    <dbReference type="NCBI Taxonomy" id="390807"/>
    <lineage>
        <taxon>Bacteria</taxon>
        <taxon>Pseudomonadati</taxon>
        <taxon>Pseudomonadota</taxon>
        <taxon>Alphaproteobacteria</taxon>
        <taxon>Rhodobacterales</taxon>
        <taxon>Roseobacteraceae</taxon>
        <taxon>Jannaschia</taxon>
    </lineage>
</organism>
<dbReference type="InterPro" id="IPR058532">
    <property type="entry name" value="YjbR/MT2646/Rv2570-like"/>
</dbReference>
<dbReference type="Proteomes" id="UP000199110">
    <property type="component" value="Unassembled WGS sequence"/>
</dbReference>
<dbReference type="EMBL" id="FORA01000001">
    <property type="protein sequence ID" value="SFI55803.1"/>
    <property type="molecule type" value="Genomic_DNA"/>
</dbReference>
<name>A0A1I3J6J2_9RHOB</name>